<protein>
    <submittedName>
        <fullName evidence="1">Uncharacterized protein</fullName>
    </submittedName>
</protein>
<accession>A0A9Q1AHN1</accession>
<reference evidence="1" key="1">
    <citation type="submission" date="2022-11" db="EMBL/GenBank/DDBJ databases">
        <authorList>
            <person name="Hyden B.L."/>
            <person name="Feng K."/>
            <person name="Yates T."/>
            <person name="Jawdy S."/>
            <person name="Smart L.B."/>
            <person name="Muchero W."/>
        </authorList>
    </citation>
    <scope>NUCLEOTIDE SEQUENCE</scope>
    <source>
        <tissue evidence="1">Shoot tip</tissue>
    </source>
</reference>
<evidence type="ECO:0000313" key="2">
    <source>
        <dbReference type="Proteomes" id="UP001151752"/>
    </source>
</evidence>
<sequence>MLCVCATLGFQITCLRVLYRKALRSGYMAAGRHGGYHDNEFKDRDSDFELLKEDFAYSEDKYDRIENGNAANDRGQVRDLRDRARIRQKGY</sequence>
<name>A0A9Q1AHN1_9ROSI</name>
<evidence type="ECO:0000313" key="1">
    <source>
        <dbReference type="EMBL" id="KAJ6771507.1"/>
    </source>
</evidence>
<keyword evidence="2" id="KW-1185">Reference proteome</keyword>
<proteinExistence type="predicted"/>
<comment type="caution">
    <text evidence="1">The sequence shown here is derived from an EMBL/GenBank/DDBJ whole genome shotgun (WGS) entry which is preliminary data.</text>
</comment>
<gene>
    <name evidence="1" type="ORF">OIU74_017867</name>
</gene>
<reference evidence="1" key="2">
    <citation type="journal article" date="2023" name="Int. J. Mol. Sci.">
        <title>De Novo Assembly and Annotation of 11 Diverse Shrub Willow (Salix) Genomes Reveals Novel Gene Organization in Sex-Linked Regions.</title>
        <authorList>
            <person name="Hyden B."/>
            <person name="Feng K."/>
            <person name="Yates T.B."/>
            <person name="Jawdy S."/>
            <person name="Cereghino C."/>
            <person name="Smart L.B."/>
            <person name="Muchero W."/>
        </authorList>
    </citation>
    <scope>NUCLEOTIDE SEQUENCE</scope>
    <source>
        <tissue evidence="1">Shoot tip</tissue>
    </source>
</reference>
<organism evidence="1 2">
    <name type="scientific">Salix koriyanagi</name>
    <dbReference type="NCBI Taxonomy" id="2511006"/>
    <lineage>
        <taxon>Eukaryota</taxon>
        <taxon>Viridiplantae</taxon>
        <taxon>Streptophyta</taxon>
        <taxon>Embryophyta</taxon>
        <taxon>Tracheophyta</taxon>
        <taxon>Spermatophyta</taxon>
        <taxon>Magnoliopsida</taxon>
        <taxon>eudicotyledons</taxon>
        <taxon>Gunneridae</taxon>
        <taxon>Pentapetalae</taxon>
        <taxon>rosids</taxon>
        <taxon>fabids</taxon>
        <taxon>Malpighiales</taxon>
        <taxon>Salicaceae</taxon>
        <taxon>Saliceae</taxon>
        <taxon>Salix</taxon>
    </lineage>
</organism>
<dbReference type="AlphaFoldDB" id="A0A9Q1AHN1"/>
<dbReference type="Proteomes" id="UP001151752">
    <property type="component" value="Chromosome 10"/>
</dbReference>
<dbReference type="EMBL" id="JAPFFM010000002">
    <property type="protein sequence ID" value="KAJ6771507.1"/>
    <property type="molecule type" value="Genomic_DNA"/>
</dbReference>